<dbReference type="Proteomes" id="UP000198660">
    <property type="component" value="Unassembled WGS sequence"/>
</dbReference>
<keyword evidence="2" id="KW-1185">Reference proteome</keyword>
<dbReference type="RefSeq" id="WP_091832364.1">
    <property type="nucleotide sequence ID" value="NZ_FPAA01000001.1"/>
</dbReference>
<dbReference type="AlphaFoldDB" id="A0A1I6NUL5"/>
<organism evidence="1 2">
    <name type="scientific">Marininema halotolerans</name>
    <dbReference type="NCBI Taxonomy" id="1155944"/>
    <lineage>
        <taxon>Bacteria</taxon>
        <taxon>Bacillati</taxon>
        <taxon>Bacillota</taxon>
        <taxon>Bacilli</taxon>
        <taxon>Bacillales</taxon>
        <taxon>Thermoactinomycetaceae</taxon>
        <taxon>Marininema</taxon>
    </lineage>
</organism>
<evidence type="ECO:0000313" key="1">
    <source>
        <dbReference type="EMBL" id="SFS31621.1"/>
    </source>
</evidence>
<name>A0A1I6NUL5_9BACL</name>
<sequence>MNHKKVRSQKSKTPLVHSLEVAIPQFSERLLPEIGVGSGFPLILIRIGISGAVNPRTGLFKLTTFDLVDLYNRKVGRKLNNKTLVGPNTKIRRKTSLPILRLPFQPSVLNISKFVFLKLNPILNRKELTLEFVTATFTDGTGVTKRKDFRK</sequence>
<accession>A0A1I6NUL5</accession>
<dbReference type="EMBL" id="FPAA01000001">
    <property type="protein sequence ID" value="SFS31621.1"/>
    <property type="molecule type" value="Genomic_DNA"/>
</dbReference>
<evidence type="ECO:0000313" key="2">
    <source>
        <dbReference type="Proteomes" id="UP000198660"/>
    </source>
</evidence>
<gene>
    <name evidence="1" type="ORF">SAMN05444972_101147</name>
</gene>
<reference evidence="2" key="1">
    <citation type="submission" date="2016-10" db="EMBL/GenBank/DDBJ databases">
        <authorList>
            <person name="Varghese N."/>
            <person name="Submissions S."/>
        </authorList>
    </citation>
    <scope>NUCLEOTIDE SEQUENCE [LARGE SCALE GENOMIC DNA]</scope>
    <source>
        <strain evidence="2">DSM 45789</strain>
    </source>
</reference>
<protein>
    <submittedName>
        <fullName evidence="1">Uncharacterized protein</fullName>
    </submittedName>
</protein>
<proteinExistence type="predicted"/>